<dbReference type="PANTHER" id="PTHR30383:SF19">
    <property type="entry name" value="FIBRONECTIN TYPE-III DOMAIN-CONTAINING PROTEIN"/>
    <property type="match status" value="1"/>
</dbReference>
<reference evidence="3" key="2">
    <citation type="submission" date="2022-07" db="EMBL/GenBank/DDBJ databases">
        <authorList>
            <person name="Goncalves M.F.M."/>
            <person name="Hilario S."/>
            <person name="Van De Peer Y."/>
            <person name="Esteves A.C."/>
            <person name="Alves A."/>
        </authorList>
    </citation>
    <scope>NUCLEOTIDE SEQUENCE</scope>
    <source>
        <strain evidence="3">MUM 19.33</strain>
    </source>
</reference>
<dbReference type="GeneID" id="75832426"/>
<dbReference type="EMBL" id="JAGIXG020000001">
    <property type="protein sequence ID" value="KAI6785609.1"/>
    <property type="molecule type" value="Genomic_DNA"/>
</dbReference>
<feature type="compositionally biased region" description="Polar residues" evidence="1">
    <location>
        <begin position="242"/>
        <end position="252"/>
    </location>
</feature>
<feature type="compositionally biased region" description="Low complexity" evidence="1">
    <location>
        <begin position="214"/>
        <end position="224"/>
    </location>
</feature>
<dbReference type="InterPro" id="IPR051532">
    <property type="entry name" value="Ester_Hydrolysis_Enzymes"/>
</dbReference>
<dbReference type="Proteomes" id="UP001055219">
    <property type="component" value="Unassembled WGS sequence"/>
</dbReference>
<dbReference type="AlphaFoldDB" id="A0A9P9Y9Z2"/>
<dbReference type="PANTHER" id="PTHR30383">
    <property type="entry name" value="THIOESTERASE 1/PROTEASE 1/LYSOPHOSPHOLIPASE L1"/>
    <property type="match status" value="1"/>
</dbReference>
<dbReference type="OrthoDB" id="408760at2759"/>
<keyword evidence="4" id="KW-1185">Reference proteome</keyword>
<dbReference type="SUPFAM" id="SSF52266">
    <property type="entry name" value="SGNH hydrolase"/>
    <property type="match status" value="1"/>
</dbReference>
<dbReference type="InterPro" id="IPR013830">
    <property type="entry name" value="SGNH_hydro"/>
</dbReference>
<accession>A0A9P9Y9Z2</accession>
<reference evidence="3" key="1">
    <citation type="journal article" date="2021" name="J Fungi (Basel)">
        <title>Genomic and Metabolomic Analyses of the Marine Fungus Emericellopsis cladophorae: Insights into Saltwater Adaptability Mechanisms and Its Biosynthetic Potential.</title>
        <authorList>
            <person name="Goncalves M.F.M."/>
            <person name="Hilario S."/>
            <person name="Van de Peer Y."/>
            <person name="Esteves A.C."/>
            <person name="Alves A."/>
        </authorList>
    </citation>
    <scope>NUCLEOTIDE SEQUENCE</scope>
    <source>
        <strain evidence="3">MUM 19.33</strain>
    </source>
</reference>
<evidence type="ECO:0000256" key="1">
    <source>
        <dbReference type="SAM" id="MobiDB-lite"/>
    </source>
</evidence>
<evidence type="ECO:0000313" key="3">
    <source>
        <dbReference type="EMBL" id="KAI6785609.1"/>
    </source>
</evidence>
<dbReference type="CDD" id="cd00229">
    <property type="entry name" value="SGNH_hydrolase"/>
    <property type="match status" value="1"/>
</dbReference>
<feature type="region of interest" description="Disordered" evidence="1">
    <location>
        <begin position="206"/>
        <end position="252"/>
    </location>
</feature>
<dbReference type="GO" id="GO:0004622">
    <property type="term" value="F:phosphatidylcholine lysophospholipase activity"/>
    <property type="evidence" value="ECO:0007669"/>
    <property type="project" value="TreeGrafter"/>
</dbReference>
<dbReference type="InterPro" id="IPR036514">
    <property type="entry name" value="SGNH_hydro_sf"/>
</dbReference>
<dbReference type="RefSeq" id="XP_051366465.1">
    <property type="nucleotide sequence ID" value="XM_051508807.1"/>
</dbReference>
<comment type="caution">
    <text evidence="3">The sequence shown here is derived from an EMBL/GenBank/DDBJ whole genome shotgun (WGS) entry which is preliminary data.</text>
</comment>
<proteinExistence type="predicted"/>
<evidence type="ECO:0000313" key="4">
    <source>
        <dbReference type="Proteomes" id="UP001055219"/>
    </source>
</evidence>
<sequence length="252" mass="28895">MISRPCNILCFGDSLTSGYCDWGYTSHPYSIRLQDRIAQELPPGTRFEVFTNGEPGECVGADSFRSRLEVELEKRSYDWVIMLGGTNDLGSFELPEDIFQALHDQWHRILRKGCKLLALTIPECGTRHERLDRARRIVNDHIMSYQAENYHAFDLRSHIPYHSLTEDEQDTLWDDGLHLTVGGYNWMGAHIADAFIPLLKQDLQKATSKDRYSSSKPSSAASRSTKYEDDKRVFEERARAPTNETSRQVMSS</sequence>
<protein>
    <recommendedName>
        <fullName evidence="2">SGNH hydrolase-type esterase domain-containing protein</fullName>
    </recommendedName>
</protein>
<name>A0A9P9Y9Z2_9HYPO</name>
<gene>
    <name evidence="3" type="ORF">J7T54_005943</name>
</gene>
<feature type="compositionally biased region" description="Basic and acidic residues" evidence="1">
    <location>
        <begin position="225"/>
        <end position="239"/>
    </location>
</feature>
<dbReference type="Gene3D" id="3.40.50.1110">
    <property type="entry name" value="SGNH hydrolase"/>
    <property type="match status" value="1"/>
</dbReference>
<organism evidence="3 4">
    <name type="scientific">Emericellopsis cladophorae</name>
    <dbReference type="NCBI Taxonomy" id="2686198"/>
    <lineage>
        <taxon>Eukaryota</taxon>
        <taxon>Fungi</taxon>
        <taxon>Dikarya</taxon>
        <taxon>Ascomycota</taxon>
        <taxon>Pezizomycotina</taxon>
        <taxon>Sordariomycetes</taxon>
        <taxon>Hypocreomycetidae</taxon>
        <taxon>Hypocreales</taxon>
        <taxon>Bionectriaceae</taxon>
        <taxon>Emericellopsis</taxon>
    </lineage>
</organism>
<evidence type="ECO:0000259" key="2">
    <source>
        <dbReference type="Pfam" id="PF13472"/>
    </source>
</evidence>
<feature type="domain" description="SGNH hydrolase-type esterase" evidence="2">
    <location>
        <begin position="10"/>
        <end position="184"/>
    </location>
</feature>
<dbReference type="Pfam" id="PF13472">
    <property type="entry name" value="Lipase_GDSL_2"/>
    <property type="match status" value="1"/>
</dbReference>